<dbReference type="AlphaFoldDB" id="A0AAW0CTJ4"/>
<name>A0AAW0CTJ4_9AGAR</name>
<reference evidence="1 2" key="1">
    <citation type="submission" date="2024-01" db="EMBL/GenBank/DDBJ databases">
        <title>A draft genome for a cacao thread blight-causing isolate of Paramarasmius palmivorus.</title>
        <authorList>
            <person name="Baruah I.K."/>
            <person name="Bukari Y."/>
            <person name="Amoako-Attah I."/>
            <person name="Meinhardt L.W."/>
            <person name="Bailey B.A."/>
            <person name="Cohen S.P."/>
        </authorList>
    </citation>
    <scope>NUCLEOTIDE SEQUENCE [LARGE SCALE GENOMIC DNA]</scope>
    <source>
        <strain evidence="1 2">GH-12</strain>
    </source>
</reference>
<dbReference type="Proteomes" id="UP001383192">
    <property type="component" value="Unassembled WGS sequence"/>
</dbReference>
<evidence type="ECO:0008006" key="3">
    <source>
        <dbReference type="Google" id="ProtNLM"/>
    </source>
</evidence>
<sequence length="558" mass="62987">MSLPPSPFLSKFGTNFVPTPAERLEIHRLISVRQERLAQLRAEQDELQRFIDGHLAFVVPIRRVHPDILREIFAQCIPVHEVPAPRALDAPLLFTGVCRLWREVAISTPSLWHRIHIHLPTPTQRHYARDSSFLHLWKEGVSTWLQRSGTVPLALSISGSGPTLEVEGESTIYGDIARQLLLRASRWKSLSLNLSNSVGSMLVASTAELSSLEELEFDGYHGDAYVPGNYYDLLEAMLGRTPSLRKLRSRRLLPQDLLPVIRRNHLTEIVFLHGDALTTSQVIRLLSSSSFSLRHFTVGITYQDENPHQINIFPPITLPYLETLNIGSPFYTDLPSEELELQHFFDLITVPRLINFSVCTPTTPPMTTFVDLITRSGCALRSFVLNHPISGVEKLIDLLALMPSLRQLKLTAMSGFDHNPWAKEQQLQLGHSIDSLTPSSANIDILCPNIEFLMFGICLPSQAVPILALAEARCAEQSSTRKLKRLQACFEELIDNGTEVSSRLEALRKQGVLVQFCSSDEAPQWGDPILTDPEPYSHDYIHSSELWWPETGDYHIYY</sequence>
<dbReference type="EMBL" id="JAYKXP010000029">
    <property type="protein sequence ID" value="KAK7043188.1"/>
    <property type="molecule type" value="Genomic_DNA"/>
</dbReference>
<evidence type="ECO:0000313" key="1">
    <source>
        <dbReference type="EMBL" id="KAK7043188.1"/>
    </source>
</evidence>
<comment type="caution">
    <text evidence="1">The sequence shown here is derived from an EMBL/GenBank/DDBJ whole genome shotgun (WGS) entry which is preliminary data.</text>
</comment>
<proteinExistence type="predicted"/>
<evidence type="ECO:0000313" key="2">
    <source>
        <dbReference type="Proteomes" id="UP001383192"/>
    </source>
</evidence>
<organism evidence="1 2">
    <name type="scientific">Paramarasmius palmivorus</name>
    <dbReference type="NCBI Taxonomy" id="297713"/>
    <lineage>
        <taxon>Eukaryota</taxon>
        <taxon>Fungi</taxon>
        <taxon>Dikarya</taxon>
        <taxon>Basidiomycota</taxon>
        <taxon>Agaricomycotina</taxon>
        <taxon>Agaricomycetes</taxon>
        <taxon>Agaricomycetidae</taxon>
        <taxon>Agaricales</taxon>
        <taxon>Marasmiineae</taxon>
        <taxon>Marasmiaceae</taxon>
        <taxon>Paramarasmius</taxon>
    </lineage>
</organism>
<protein>
    <recommendedName>
        <fullName evidence="3">F-box domain-containing protein</fullName>
    </recommendedName>
</protein>
<gene>
    <name evidence="1" type="ORF">VNI00_008542</name>
</gene>
<accession>A0AAW0CTJ4</accession>
<keyword evidence="2" id="KW-1185">Reference proteome</keyword>
<dbReference type="SUPFAM" id="SSF52047">
    <property type="entry name" value="RNI-like"/>
    <property type="match status" value="1"/>
</dbReference>